<dbReference type="InterPro" id="IPR036597">
    <property type="entry name" value="Fido-like_dom_sf"/>
</dbReference>
<evidence type="ECO:0000313" key="2">
    <source>
        <dbReference type="EMBL" id="MCZ4552436.1"/>
    </source>
</evidence>
<name>A0ABT4N1Z0_GORRU</name>
<keyword evidence="3" id="KW-1185">Reference proteome</keyword>
<gene>
    <name evidence="2" type="ORF">O4213_20765</name>
</gene>
<evidence type="ECO:0000259" key="1">
    <source>
        <dbReference type="PROSITE" id="PS51459"/>
    </source>
</evidence>
<evidence type="ECO:0000313" key="3">
    <source>
        <dbReference type="Proteomes" id="UP001067235"/>
    </source>
</evidence>
<reference evidence="2" key="1">
    <citation type="submission" date="2022-12" db="EMBL/GenBank/DDBJ databases">
        <authorList>
            <person name="Krivoruchko A.V."/>
            <person name="Elkin A."/>
        </authorList>
    </citation>
    <scope>NUCLEOTIDE SEQUENCE</scope>
    <source>
        <strain evidence="2">IEGM 1388</strain>
    </source>
</reference>
<comment type="caution">
    <text evidence="2">The sequence shown here is derived from an EMBL/GenBank/DDBJ whole genome shotgun (WGS) entry which is preliminary data.</text>
</comment>
<feature type="domain" description="Fido" evidence="1">
    <location>
        <begin position="1"/>
        <end position="126"/>
    </location>
</feature>
<sequence>MTLFPTRDEVLTVGSVACGFTVVVGDEGLLAAAIARPQTSVFGIDAYPADVDKAAALMHSLCLNRPLVDGNKRTAWAAAWLLLGLNGIDLSADFDVDAAEALMNAIAIEHLDWSAIALTLSKFRVPTS</sequence>
<dbReference type="Pfam" id="PF02661">
    <property type="entry name" value="Fic"/>
    <property type="match status" value="1"/>
</dbReference>
<dbReference type="SUPFAM" id="SSF140931">
    <property type="entry name" value="Fic-like"/>
    <property type="match status" value="1"/>
</dbReference>
<dbReference type="Proteomes" id="UP001067235">
    <property type="component" value="Unassembled WGS sequence"/>
</dbReference>
<proteinExistence type="predicted"/>
<dbReference type="PROSITE" id="PS51459">
    <property type="entry name" value="FIDO"/>
    <property type="match status" value="1"/>
</dbReference>
<organism evidence="2 3">
    <name type="scientific">Gordonia rubripertincta</name>
    <name type="common">Rhodococcus corallinus</name>
    <dbReference type="NCBI Taxonomy" id="36822"/>
    <lineage>
        <taxon>Bacteria</taxon>
        <taxon>Bacillati</taxon>
        <taxon>Actinomycetota</taxon>
        <taxon>Actinomycetes</taxon>
        <taxon>Mycobacteriales</taxon>
        <taxon>Gordoniaceae</taxon>
        <taxon>Gordonia</taxon>
    </lineage>
</organism>
<dbReference type="InterPro" id="IPR053737">
    <property type="entry name" value="Type_II_TA_Toxin"/>
</dbReference>
<protein>
    <submittedName>
        <fullName evidence="2">Fic family protein</fullName>
    </submittedName>
</protein>
<accession>A0ABT4N1Z0</accession>
<dbReference type="InterPro" id="IPR003812">
    <property type="entry name" value="Fido"/>
</dbReference>
<dbReference type="RefSeq" id="WP_084838925.1">
    <property type="nucleotide sequence ID" value="NZ_JAPWIE010000006.1"/>
</dbReference>
<dbReference type="EMBL" id="JAPWIE010000006">
    <property type="protein sequence ID" value="MCZ4552436.1"/>
    <property type="molecule type" value="Genomic_DNA"/>
</dbReference>
<dbReference type="Gene3D" id="1.20.120.1870">
    <property type="entry name" value="Fic/DOC protein, Fido domain"/>
    <property type="match status" value="1"/>
</dbReference>